<dbReference type="SUPFAM" id="SSF51101">
    <property type="entry name" value="Mannose-binding lectins"/>
    <property type="match status" value="1"/>
</dbReference>
<dbReference type="InterPro" id="IPR036404">
    <property type="entry name" value="Jacalin-like_lectin_dom_sf"/>
</dbReference>
<gene>
    <name evidence="4" type="ORF">POM88_054576</name>
</gene>
<dbReference type="EMBL" id="JAUIZM010000057">
    <property type="protein sequence ID" value="KAK1350705.1"/>
    <property type="molecule type" value="Genomic_DNA"/>
</dbReference>
<evidence type="ECO:0000259" key="3">
    <source>
        <dbReference type="PROSITE" id="PS51752"/>
    </source>
</evidence>
<name>A0AAD8LWX3_9APIA</name>
<sequence>MFKAGPTWLTIGKAFDHQIRSSNAIGSNSLNTVMLDYPSEFITGVSGKYRGYKSYSKKQYLRSITFHTNKSKYGPFEASPVCRPLETETEFHYDIGPNKFCGFFGTYLCDGIESIGIYVKPIEKLPNNPITKEAI</sequence>
<dbReference type="SMART" id="SM00915">
    <property type="entry name" value="Jacalin"/>
    <property type="match status" value="1"/>
</dbReference>
<dbReference type="Gene3D" id="2.100.10.30">
    <property type="entry name" value="Jacalin-like lectin domain"/>
    <property type="match status" value="1"/>
</dbReference>
<evidence type="ECO:0000313" key="5">
    <source>
        <dbReference type="Proteomes" id="UP001237642"/>
    </source>
</evidence>
<comment type="similarity">
    <text evidence="1">Belongs to the jacalin lectin family.</text>
</comment>
<reference evidence="4" key="1">
    <citation type="submission" date="2023-02" db="EMBL/GenBank/DDBJ databases">
        <title>Genome of toxic invasive species Heracleum sosnowskyi carries increased number of genes despite the absence of recent whole-genome duplications.</title>
        <authorList>
            <person name="Schelkunov M."/>
            <person name="Shtratnikova V."/>
            <person name="Makarenko M."/>
            <person name="Klepikova A."/>
            <person name="Omelchenko D."/>
            <person name="Novikova G."/>
            <person name="Obukhova E."/>
            <person name="Bogdanov V."/>
            <person name="Penin A."/>
            <person name="Logacheva M."/>
        </authorList>
    </citation>
    <scope>NUCLEOTIDE SEQUENCE</scope>
    <source>
        <strain evidence="4">Hsosn_3</strain>
        <tissue evidence="4">Leaf</tissue>
    </source>
</reference>
<comment type="caution">
    <text evidence="4">The sequence shown here is derived from an EMBL/GenBank/DDBJ whole genome shotgun (WGS) entry which is preliminary data.</text>
</comment>
<dbReference type="Proteomes" id="UP001237642">
    <property type="component" value="Unassembled WGS sequence"/>
</dbReference>
<dbReference type="AlphaFoldDB" id="A0AAD8LWX3"/>
<protein>
    <submittedName>
        <fullName evidence="4">Inactive protein RESTRICTED TEV MOVEMENT 1-like</fullName>
    </submittedName>
</protein>
<keyword evidence="5" id="KW-1185">Reference proteome</keyword>
<evidence type="ECO:0000256" key="1">
    <source>
        <dbReference type="ARBA" id="ARBA00006568"/>
    </source>
</evidence>
<dbReference type="Pfam" id="PF01419">
    <property type="entry name" value="Jacalin"/>
    <property type="match status" value="1"/>
</dbReference>
<dbReference type="PROSITE" id="PS51752">
    <property type="entry name" value="JACALIN_LECTIN"/>
    <property type="match status" value="1"/>
</dbReference>
<dbReference type="PANTHER" id="PTHR47293:SF70">
    <property type="entry name" value="JACALIN-RELATED LECTIN 24-RELATED"/>
    <property type="match status" value="1"/>
</dbReference>
<dbReference type="GO" id="GO:0030246">
    <property type="term" value="F:carbohydrate binding"/>
    <property type="evidence" value="ECO:0007669"/>
    <property type="project" value="UniProtKB-KW"/>
</dbReference>
<evidence type="ECO:0000313" key="4">
    <source>
        <dbReference type="EMBL" id="KAK1350705.1"/>
    </source>
</evidence>
<evidence type="ECO:0000256" key="2">
    <source>
        <dbReference type="ARBA" id="ARBA00022734"/>
    </source>
</evidence>
<organism evidence="4 5">
    <name type="scientific">Heracleum sosnowskyi</name>
    <dbReference type="NCBI Taxonomy" id="360622"/>
    <lineage>
        <taxon>Eukaryota</taxon>
        <taxon>Viridiplantae</taxon>
        <taxon>Streptophyta</taxon>
        <taxon>Embryophyta</taxon>
        <taxon>Tracheophyta</taxon>
        <taxon>Spermatophyta</taxon>
        <taxon>Magnoliopsida</taxon>
        <taxon>eudicotyledons</taxon>
        <taxon>Gunneridae</taxon>
        <taxon>Pentapetalae</taxon>
        <taxon>asterids</taxon>
        <taxon>campanulids</taxon>
        <taxon>Apiales</taxon>
        <taxon>Apiaceae</taxon>
        <taxon>Apioideae</taxon>
        <taxon>apioid superclade</taxon>
        <taxon>Tordylieae</taxon>
        <taxon>Tordyliinae</taxon>
        <taxon>Heracleum</taxon>
    </lineage>
</organism>
<feature type="domain" description="Jacalin-type lectin" evidence="3">
    <location>
        <begin position="1"/>
        <end position="121"/>
    </location>
</feature>
<dbReference type="PANTHER" id="PTHR47293">
    <property type="entry name" value="JACALIN-RELATED LECTIN 3"/>
    <property type="match status" value="1"/>
</dbReference>
<proteinExistence type="inferred from homology"/>
<accession>A0AAD8LWX3</accession>
<dbReference type="InterPro" id="IPR001229">
    <property type="entry name" value="Jacalin-like_lectin_dom"/>
</dbReference>
<reference evidence="4" key="2">
    <citation type="submission" date="2023-05" db="EMBL/GenBank/DDBJ databases">
        <authorList>
            <person name="Schelkunov M.I."/>
        </authorList>
    </citation>
    <scope>NUCLEOTIDE SEQUENCE</scope>
    <source>
        <strain evidence="4">Hsosn_3</strain>
        <tissue evidence="4">Leaf</tissue>
    </source>
</reference>
<keyword evidence="2" id="KW-0430">Lectin</keyword>